<dbReference type="GO" id="GO:0015689">
    <property type="term" value="P:molybdate ion transport"/>
    <property type="evidence" value="ECO:0007669"/>
    <property type="project" value="TreeGrafter"/>
</dbReference>
<proteinExistence type="predicted"/>
<evidence type="ECO:0000313" key="3">
    <source>
        <dbReference type="Proteomes" id="UP000603912"/>
    </source>
</evidence>
<dbReference type="InterPro" id="IPR050682">
    <property type="entry name" value="ModA/WtpA"/>
</dbReference>
<gene>
    <name evidence="2" type="ORF">GCM10007036_09980</name>
</gene>
<feature type="signal peptide" evidence="1">
    <location>
        <begin position="1"/>
        <end position="25"/>
    </location>
</feature>
<keyword evidence="3" id="KW-1185">Reference proteome</keyword>
<reference evidence="2" key="2">
    <citation type="submission" date="2020-09" db="EMBL/GenBank/DDBJ databases">
        <authorList>
            <person name="Sun Q."/>
            <person name="Zhou Y."/>
        </authorList>
    </citation>
    <scope>NUCLEOTIDE SEQUENCE</scope>
    <source>
        <strain evidence="2">CGMCC 1.12214</strain>
    </source>
</reference>
<evidence type="ECO:0000313" key="2">
    <source>
        <dbReference type="EMBL" id="GGH12289.1"/>
    </source>
</evidence>
<dbReference type="RefSeq" id="WP_188516589.1">
    <property type="nucleotide sequence ID" value="NZ_BMES01000001.1"/>
</dbReference>
<reference evidence="2" key="1">
    <citation type="journal article" date="2014" name="Int. J. Syst. Evol. Microbiol.">
        <title>Complete genome sequence of Corynebacterium casei LMG S-19264T (=DSM 44701T), isolated from a smear-ripened cheese.</title>
        <authorList>
            <consortium name="US DOE Joint Genome Institute (JGI-PGF)"/>
            <person name="Walter F."/>
            <person name="Albersmeier A."/>
            <person name="Kalinowski J."/>
            <person name="Ruckert C."/>
        </authorList>
    </citation>
    <scope>NUCLEOTIDE SEQUENCE</scope>
    <source>
        <strain evidence="2">CGMCC 1.12214</strain>
    </source>
</reference>
<keyword evidence="1" id="KW-0732">Signal</keyword>
<dbReference type="Gene3D" id="3.40.190.10">
    <property type="entry name" value="Periplasmic binding protein-like II"/>
    <property type="match status" value="2"/>
</dbReference>
<dbReference type="EMBL" id="BMES01000001">
    <property type="protein sequence ID" value="GGH12289.1"/>
    <property type="molecule type" value="Genomic_DNA"/>
</dbReference>
<evidence type="ECO:0000256" key="1">
    <source>
        <dbReference type="SAM" id="SignalP"/>
    </source>
</evidence>
<organism evidence="2 3">
    <name type="scientific">Alsobacter metallidurans</name>
    <dbReference type="NCBI Taxonomy" id="340221"/>
    <lineage>
        <taxon>Bacteria</taxon>
        <taxon>Pseudomonadati</taxon>
        <taxon>Pseudomonadota</taxon>
        <taxon>Alphaproteobacteria</taxon>
        <taxon>Hyphomicrobiales</taxon>
        <taxon>Alsobacteraceae</taxon>
        <taxon>Alsobacter</taxon>
    </lineage>
</organism>
<sequence length="260" mass="27053">MRFSALRRALCVGLAATVLAGAARADEVRVVSSGGFAAAFKAVAPEFERQSGHKLVAEWGPSMGKTVNAVPQRLARNEPIDVVIMVGYALGDLAKAGQVVPESRVDLARSLIGAAVRQGAPRPDIATVKGLKAALLNAKSVVYSDSASGVYIEKELFKKLGIEAQMAGKARMVPADPVGEVVARGDAELGFQQISELKPVHGIDLLGPIPEEVQSVTVFSAGMVATSQHKDAAQSLLRFLASPTAAAAARESGMEPMAGK</sequence>
<dbReference type="Proteomes" id="UP000603912">
    <property type="component" value="Unassembled WGS sequence"/>
</dbReference>
<dbReference type="Pfam" id="PF13531">
    <property type="entry name" value="SBP_bac_11"/>
    <property type="match status" value="1"/>
</dbReference>
<comment type="caution">
    <text evidence="2">The sequence shown here is derived from an EMBL/GenBank/DDBJ whole genome shotgun (WGS) entry which is preliminary data.</text>
</comment>
<dbReference type="SUPFAM" id="SSF53850">
    <property type="entry name" value="Periplasmic binding protein-like II"/>
    <property type="match status" value="1"/>
</dbReference>
<protein>
    <submittedName>
        <fullName evidence="2">Molybdenum ABC transporter substrate-binding protein</fullName>
    </submittedName>
</protein>
<accession>A0A917I431</accession>
<dbReference type="GO" id="GO:0030973">
    <property type="term" value="F:molybdate ion binding"/>
    <property type="evidence" value="ECO:0007669"/>
    <property type="project" value="TreeGrafter"/>
</dbReference>
<dbReference type="PANTHER" id="PTHR30632:SF11">
    <property type="entry name" value="BLR4797 PROTEIN"/>
    <property type="match status" value="1"/>
</dbReference>
<dbReference type="PANTHER" id="PTHR30632">
    <property type="entry name" value="MOLYBDATE-BINDING PERIPLASMIC PROTEIN"/>
    <property type="match status" value="1"/>
</dbReference>
<name>A0A917I431_9HYPH</name>
<feature type="chain" id="PRO_5037847688" evidence="1">
    <location>
        <begin position="26"/>
        <end position="260"/>
    </location>
</feature>
<dbReference type="AlphaFoldDB" id="A0A917I431"/>